<accession>G0H2R7</accession>
<sequence length="374" mass="43075">MKVGIITERLNQQKTGVDNAIYNLISELSKQTGIDIYLISSQKNNDLFPELKNISIHDPFKRILKKTSTYSWYLFINYYLSKKNLDLDIIHNPDNSSLFINLKNKKIVTIYDIMAFKFPKVSDPVTRFRYRILLYKTLKSSDKIITISNHTKLDLMNYFKIPEDKIKVIYLAANQTYKKLGKNEINEILKKYDLNNPFILYVGGLAPNKNIERLLESYNIIKNKEISQKLILTGVKRHNSTSALKTIKKLNLQNDVIFTGYVPDEDLPGLYNAADLFVYPSLYEGFGLPPLEAMQCGTPVITSNTSSLPEVVGDAGIMINPYDVDELANKMYEVLTNEKLRKEMSKKGLERAKLFSWKKCAEEHLKVYEEVLGR</sequence>
<organism evidence="5">
    <name type="scientific">Methanococcus maripaludis X1</name>
    <dbReference type="NCBI Taxonomy" id="1053692"/>
    <lineage>
        <taxon>Archaea</taxon>
        <taxon>Methanobacteriati</taxon>
        <taxon>Methanobacteriota</taxon>
        <taxon>Methanomada group</taxon>
        <taxon>Methanococci</taxon>
        <taxon>Methanococcales</taxon>
        <taxon>Methanococcaceae</taxon>
        <taxon>Methanococcus</taxon>
    </lineage>
</organism>
<dbReference type="InterPro" id="IPR001296">
    <property type="entry name" value="Glyco_trans_1"/>
</dbReference>
<dbReference type="Gene3D" id="3.40.50.2000">
    <property type="entry name" value="Glycogen Phosphorylase B"/>
    <property type="match status" value="2"/>
</dbReference>
<evidence type="ECO:0000313" key="5">
    <source>
        <dbReference type="Proteomes" id="UP000008889"/>
    </source>
</evidence>
<dbReference type="PANTHER" id="PTHR46401:SF2">
    <property type="entry name" value="GLYCOSYLTRANSFERASE WBBK-RELATED"/>
    <property type="match status" value="1"/>
</dbReference>
<dbReference type="PATRIC" id="fig|1053692.7.peg.374"/>
<dbReference type="HOGENOM" id="CLU_009583_27_5_2"/>
<dbReference type="Pfam" id="PF13439">
    <property type="entry name" value="Glyco_transf_4"/>
    <property type="match status" value="1"/>
</dbReference>
<dbReference type="KEGG" id="mmd:GYY_01895"/>
<feature type="domain" description="Glycosyltransferase subfamily 4-like N-terminal" evidence="3">
    <location>
        <begin position="16"/>
        <end position="170"/>
    </location>
</feature>
<evidence type="ECO:0000313" key="4">
    <source>
        <dbReference type="EMBL" id="AEK19266.1"/>
    </source>
</evidence>
<keyword evidence="1 4" id="KW-0808">Transferase</keyword>
<evidence type="ECO:0000259" key="3">
    <source>
        <dbReference type="Pfam" id="PF13439"/>
    </source>
</evidence>
<name>G0H2R7_METMI</name>
<dbReference type="Proteomes" id="UP000008889">
    <property type="component" value="Chromosome"/>
</dbReference>
<dbReference type="EMBL" id="CP002913">
    <property type="protein sequence ID" value="AEK19266.1"/>
    <property type="molecule type" value="Genomic_DNA"/>
</dbReference>
<dbReference type="PANTHER" id="PTHR46401">
    <property type="entry name" value="GLYCOSYLTRANSFERASE WBBK-RELATED"/>
    <property type="match status" value="1"/>
</dbReference>
<dbReference type="FunFam" id="3.40.50.2000:FF:000119">
    <property type="entry name" value="Glycosyl transferase group 1"/>
    <property type="match status" value="1"/>
</dbReference>
<evidence type="ECO:0000256" key="1">
    <source>
        <dbReference type="ARBA" id="ARBA00022679"/>
    </source>
</evidence>
<dbReference type="CDD" id="cd03809">
    <property type="entry name" value="GT4_MtfB-like"/>
    <property type="match status" value="1"/>
</dbReference>
<dbReference type="RefSeq" id="WP_013998794.1">
    <property type="nucleotide sequence ID" value="NC_015847.1"/>
</dbReference>
<dbReference type="AlphaFoldDB" id="G0H2R7"/>
<reference evidence="4 5" key="1">
    <citation type="journal article" date="2011" name="J. Bacteriol.">
        <title>Complete Genome Sequence of a Nonculturable Methanococcus maripaludis Strain Extracted in a Metagenomic Survey of Petroleum Reservoir Fluids.</title>
        <authorList>
            <person name="Wang X."/>
            <person name="Greenfield P."/>
            <person name="Li D."/>
            <person name="Hendry P."/>
            <person name="Volk H."/>
            <person name="Sutherland T.D."/>
        </authorList>
    </citation>
    <scope>NUCLEOTIDE SEQUENCE [LARGE SCALE GENOMIC DNA]</scope>
    <source>
        <strain evidence="4 5">X1</strain>
    </source>
</reference>
<feature type="domain" description="Glycosyl transferase family 1" evidence="2">
    <location>
        <begin position="194"/>
        <end position="349"/>
    </location>
</feature>
<dbReference type="InterPro" id="IPR028098">
    <property type="entry name" value="Glyco_trans_4-like_N"/>
</dbReference>
<proteinExistence type="predicted"/>
<protein>
    <submittedName>
        <fullName evidence="4">Glycosyl transferase group 1</fullName>
    </submittedName>
</protein>
<evidence type="ECO:0000259" key="2">
    <source>
        <dbReference type="Pfam" id="PF00534"/>
    </source>
</evidence>
<dbReference type="Pfam" id="PF00534">
    <property type="entry name" value="Glycos_transf_1"/>
    <property type="match status" value="1"/>
</dbReference>
<dbReference type="GO" id="GO:0016757">
    <property type="term" value="F:glycosyltransferase activity"/>
    <property type="evidence" value="ECO:0007669"/>
    <property type="project" value="InterPro"/>
</dbReference>
<dbReference type="SUPFAM" id="SSF53756">
    <property type="entry name" value="UDP-Glycosyltransferase/glycogen phosphorylase"/>
    <property type="match status" value="1"/>
</dbReference>
<dbReference type="GeneID" id="10981808"/>
<gene>
    <name evidence="4" type="ORF">GYY_01895</name>
</gene>